<reference evidence="18 19" key="1">
    <citation type="journal article" date="2014" name="Genome Announc.">
        <title>Draft genome sequences of eight enterohepatic helicobacter species isolated from both laboratory and wild rodents.</title>
        <authorList>
            <person name="Sheh A."/>
            <person name="Shen Z."/>
            <person name="Fox J.G."/>
        </authorList>
    </citation>
    <scope>NUCLEOTIDE SEQUENCE [LARGE SCALE GENOMIC DNA]</scope>
    <source>
        <strain evidence="18 19">MIT 09-6949</strain>
    </source>
</reference>
<comment type="catalytic activity">
    <reaction evidence="2">
        <text>1-(2-carboxyphenylamino)-1-deoxy-D-ribulose 5-phosphate + H(+) = (1S,2R)-1-C-(indol-3-yl)glycerol 3-phosphate + CO2 + H2O</text>
        <dbReference type="Rhea" id="RHEA:23476"/>
        <dbReference type="ChEBI" id="CHEBI:15377"/>
        <dbReference type="ChEBI" id="CHEBI:15378"/>
        <dbReference type="ChEBI" id="CHEBI:16526"/>
        <dbReference type="ChEBI" id="CHEBI:58613"/>
        <dbReference type="ChEBI" id="CHEBI:58866"/>
        <dbReference type="EC" id="4.1.1.48"/>
    </reaction>
</comment>
<evidence type="ECO:0000256" key="11">
    <source>
        <dbReference type="ARBA" id="ARBA00023235"/>
    </source>
</evidence>
<dbReference type="SUPFAM" id="SSF51366">
    <property type="entry name" value="Ribulose-phoshate binding barrel"/>
    <property type="match status" value="2"/>
</dbReference>
<dbReference type="EMBL" id="JRPR02000006">
    <property type="protein sequence ID" value="TLD96088.1"/>
    <property type="molecule type" value="Genomic_DNA"/>
</dbReference>
<gene>
    <name evidence="15" type="primary">trpF</name>
    <name evidence="18" type="ORF">LS71_007545</name>
</gene>
<evidence type="ECO:0000256" key="12">
    <source>
        <dbReference type="ARBA" id="ARBA00023239"/>
    </source>
</evidence>
<keyword evidence="9 15" id="KW-0822">Tryptophan biosynthesis</keyword>
<dbReference type="CDD" id="cd00405">
    <property type="entry name" value="PRAI"/>
    <property type="match status" value="1"/>
</dbReference>
<dbReference type="GO" id="GO:0004425">
    <property type="term" value="F:indole-3-glycerol-phosphate synthase activity"/>
    <property type="evidence" value="ECO:0007669"/>
    <property type="project" value="UniProtKB-EC"/>
</dbReference>
<dbReference type="InterPro" id="IPR001240">
    <property type="entry name" value="PRAI_dom"/>
</dbReference>
<feature type="domain" description="N-(5'phosphoribosyl) anthranilate isomerase (PRAI)" evidence="17">
    <location>
        <begin position="292"/>
        <end position="495"/>
    </location>
</feature>
<dbReference type="CDD" id="cd00331">
    <property type="entry name" value="IGPS"/>
    <property type="match status" value="1"/>
</dbReference>
<comment type="similarity">
    <text evidence="5">In the N-terminal section; belongs to the TrpC family.</text>
</comment>
<dbReference type="Pfam" id="PF00218">
    <property type="entry name" value="IGPS"/>
    <property type="match status" value="1"/>
</dbReference>
<evidence type="ECO:0000256" key="2">
    <source>
        <dbReference type="ARBA" id="ARBA00001633"/>
    </source>
</evidence>
<dbReference type="GO" id="GO:0000162">
    <property type="term" value="P:L-tryptophan biosynthetic process"/>
    <property type="evidence" value="ECO:0007669"/>
    <property type="project" value="UniProtKB-UniRule"/>
</dbReference>
<comment type="pathway">
    <text evidence="4">Amino-acid biosynthesis; L-tryptophan biosynthesis; L-tryptophan from chorismate: step 4/5.</text>
</comment>
<evidence type="ECO:0000256" key="4">
    <source>
        <dbReference type="ARBA" id="ARBA00004696"/>
    </source>
</evidence>
<comment type="function">
    <text evidence="14">Bifunctional enzyme that catalyzes two sequential steps of tryptophan biosynthetic pathway. The first reaction is catalyzed by the isomerase, coded by the TrpF domain; the second reaction is catalyzed by the synthase, coded by the TrpC domain.</text>
</comment>
<dbReference type="InterPro" id="IPR045186">
    <property type="entry name" value="Indole-3-glycerol_P_synth"/>
</dbReference>
<evidence type="ECO:0000256" key="5">
    <source>
        <dbReference type="ARBA" id="ARBA00007902"/>
    </source>
</evidence>
<comment type="pathway">
    <text evidence="3 15">Amino-acid biosynthesis; L-tryptophan biosynthesis; L-tryptophan from chorismate: step 3/5.</text>
</comment>
<dbReference type="OrthoDB" id="9804217at2"/>
<comment type="catalytic activity">
    <reaction evidence="1 15">
        <text>N-(5-phospho-beta-D-ribosyl)anthranilate = 1-(2-carboxyphenylamino)-1-deoxy-D-ribulose 5-phosphate</text>
        <dbReference type="Rhea" id="RHEA:21540"/>
        <dbReference type="ChEBI" id="CHEBI:18277"/>
        <dbReference type="ChEBI" id="CHEBI:58613"/>
        <dbReference type="EC" id="5.3.1.24"/>
    </reaction>
</comment>
<dbReference type="InterPro" id="IPR011060">
    <property type="entry name" value="RibuloseP-bd_barrel"/>
</dbReference>
<comment type="caution">
    <text evidence="18">The sequence shown here is derived from an EMBL/GenBank/DDBJ whole genome shotgun (WGS) entry which is preliminary data.</text>
</comment>
<dbReference type="PANTHER" id="PTHR22854:SF2">
    <property type="entry name" value="INDOLE-3-GLYCEROL-PHOSPHATE SYNTHASE"/>
    <property type="match status" value="1"/>
</dbReference>
<dbReference type="PROSITE" id="PS00614">
    <property type="entry name" value="IGPS"/>
    <property type="match status" value="1"/>
</dbReference>
<keyword evidence="11 15" id="KW-0413">Isomerase</keyword>
<dbReference type="UniPathway" id="UPA00035">
    <property type="reaction ID" value="UER00042"/>
</dbReference>
<keyword evidence="10 15" id="KW-0057">Aromatic amino acid biosynthesis</keyword>
<keyword evidence="7 15" id="KW-0028">Amino-acid biosynthesis</keyword>
<evidence type="ECO:0000313" key="19">
    <source>
        <dbReference type="Proteomes" id="UP000029733"/>
    </source>
</evidence>
<evidence type="ECO:0000259" key="16">
    <source>
        <dbReference type="Pfam" id="PF00218"/>
    </source>
</evidence>
<evidence type="ECO:0000256" key="7">
    <source>
        <dbReference type="ARBA" id="ARBA00022605"/>
    </source>
</evidence>
<evidence type="ECO:0000313" key="18">
    <source>
        <dbReference type="EMBL" id="TLD96088.1"/>
    </source>
</evidence>
<proteinExistence type="inferred from homology"/>
<dbReference type="HAMAP" id="MF_00135">
    <property type="entry name" value="PRAI"/>
    <property type="match status" value="1"/>
</dbReference>
<keyword evidence="12" id="KW-0456">Lyase</keyword>
<protein>
    <recommendedName>
        <fullName evidence="15">N-(5'-phosphoribosyl)anthranilate isomerase</fullName>
        <shortName evidence="15">PRAI</shortName>
        <ecNumber evidence="15">5.3.1.24</ecNumber>
    </recommendedName>
</protein>
<evidence type="ECO:0000256" key="3">
    <source>
        <dbReference type="ARBA" id="ARBA00004664"/>
    </source>
</evidence>
<evidence type="ECO:0000256" key="13">
    <source>
        <dbReference type="ARBA" id="ARBA00023268"/>
    </source>
</evidence>
<evidence type="ECO:0000256" key="6">
    <source>
        <dbReference type="ARBA" id="ARBA00009847"/>
    </source>
</evidence>
<dbReference type="InterPro" id="IPR013798">
    <property type="entry name" value="Indole-3-glycerol_P_synth_dom"/>
</dbReference>
<evidence type="ECO:0000256" key="14">
    <source>
        <dbReference type="ARBA" id="ARBA00025592"/>
    </source>
</evidence>
<organism evidence="18 19">
    <name type="scientific">Helicobacter jaachi</name>
    <dbReference type="NCBI Taxonomy" id="1677920"/>
    <lineage>
        <taxon>Bacteria</taxon>
        <taxon>Pseudomonadati</taxon>
        <taxon>Campylobacterota</taxon>
        <taxon>Epsilonproteobacteria</taxon>
        <taxon>Campylobacterales</taxon>
        <taxon>Helicobacteraceae</taxon>
        <taxon>Helicobacter</taxon>
    </lineage>
</organism>
<accession>A0A4U8TAD5</accession>
<dbReference type="AlphaFoldDB" id="A0A4U8TAD5"/>
<evidence type="ECO:0000259" key="17">
    <source>
        <dbReference type="Pfam" id="PF00697"/>
    </source>
</evidence>
<dbReference type="PANTHER" id="PTHR22854">
    <property type="entry name" value="TRYPTOPHAN BIOSYNTHESIS PROTEIN"/>
    <property type="match status" value="1"/>
</dbReference>
<keyword evidence="13" id="KW-0511">Multifunctional enzyme</keyword>
<evidence type="ECO:0000256" key="10">
    <source>
        <dbReference type="ARBA" id="ARBA00023141"/>
    </source>
</evidence>
<evidence type="ECO:0000256" key="15">
    <source>
        <dbReference type="HAMAP-Rule" id="MF_00135"/>
    </source>
</evidence>
<dbReference type="InterPro" id="IPR013785">
    <property type="entry name" value="Aldolase_TIM"/>
</dbReference>
<dbReference type="RefSeq" id="WP_052058104.1">
    <property type="nucleotide sequence ID" value="NZ_JRPR02000006.1"/>
</dbReference>
<keyword evidence="19" id="KW-1185">Reference proteome</keyword>
<sequence length="510" mass="55879">MVEILAQITQKKAQEIAQKGFDLGFDIPKDRIHPLITPHFDDIFLIAEIKRASPSNAHIGEINAPCALAGAYLNGGASAISVLCEEAHFKGSLADLMAVKNAYPNACILRKDFIQYKQEVGVSYRAGADMLLLIVAMFIDEKNGFRDFKAIYDECLKYGITPLVEVHTQDEIDFIAPLKPLLVGVNARSLHTFEIDIITACTLRKALPHSKVIFESGIHSPSSAFMVGSFDFDGLLCGSYLVAHENPTSAIQALKSALRLGKAQKPSFYQYIFALWKQREACAHKPYKPLIKICGITNLDDALCVAGESIGGGVDMLGFILVKQSPRFIESRHIKDIAKALKKCYPHILCVAVVNDKHSLNEAKALYQQGFIHGIQLHGLSKLEPAQFANICLKEALFCFYGVQNIATLEDFNPHYEGAFCLVDSQSAQGGGSGKSIQFDVLSKLKERYLCIAGGINEKNIKDFLALCPAMLDINSGIESSAGKKDKHKLQALLESVATICAPTPHTKHI</sequence>
<evidence type="ECO:0000256" key="1">
    <source>
        <dbReference type="ARBA" id="ARBA00001164"/>
    </source>
</evidence>
<dbReference type="Pfam" id="PF00697">
    <property type="entry name" value="PRAI"/>
    <property type="match status" value="1"/>
</dbReference>
<comment type="similarity">
    <text evidence="15">Belongs to the TrpF family.</text>
</comment>
<feature type="domain" description="Indole-3-glycerol phosphate synthase" evidence="16">
    <location>
        <begin position="38"/>
        <end position="254"/>
    </location>
</feature>
<evidence type="ECO:0000256" key="9">
    <source>
        <dbReference type="ARBA" id="ARBA00022822"/>
    </source>
</evidence>
<dbReference type="Gene3D" id="3.20.20.70">
    <property type="entry name" value="Aldolase class I"/>
    <property type="match status" value="2"/>
</dbReference>
<keyword evidence="8" id="KW-0210">Decarboxylase</keyword>
<dbReference type="GO" id="GO:0004640">
    <property type="term" value="F:phosphoribosylanthranilate isomerase activity"/>
    <property type="evidence" value="ECO:0007669"/>
    <property type="project" value="UniProtKB-UniRule"/>
</dbReference>
<dbReference type="EC" id="5.3.1.24" evidence="15"/>
<dbReference type="InterPro" id="IPR001468">
    <property type="entry name" value="Indole-3-GlycerolPSynthase_CS"/>
</dbReference>
<comment type="similarity">
    <text evidence="6">In the C-terminal section; belongs to the TrpF family.</text>
</comment>
<dbReference type="Proteomes" id="UP000029733">
    <property type="component" value="Unassembled WGS sequence"/>
</dbReference>
<evidence type="ECO:0000256" key="8">
    <source>
        <dbReference type="ARBA" id="ARBA00022793"/>
    </source>
</evidence>
<name>A0A4U8TAD5_9HELI</name>